<proteinExistence type="predicted"/>
<dbReference type="EMBL" id="CP017554">
    <property type="protein sequence ID" value="AOW01076.1"/>
    <property type="molecule type" value="Genomic_DNA"/>
</dbReference>
<dbReference type="KEGG" id="yli:2907576"/>
<sequence>MHISEDVARLVLEHTNVDDSVALSQTCRSFRAVFFELDRLMTDKVVQCCPWMTLEDEGGDRGYDSEGRSWRQRALVCAARNRAANNDKNWVRVTSEQALNKSNYSIEEPVEGKTVANPTREELKGYRGTFGDVRLPFKHRRAIAKDGVVYLRERTYPENCLDFCPVSLDLRELTVINQGVGGSADGSGRSADAVSPLREARPVCQLLDFGSESRDSFISPVSGIEVVSATPTDTGNRYPEGLVFYENIMFIDENETVMIVAKRCIASTRHEAFYVYKPDANIIDNKLQFNFNHWKQTAMDPLMPPQLIPNSSYVAVVRKIGDSNWACIEHASKKDKDLIQLMKMDTRLFSVQVFNGLLHVYKGNRLYPIWVNLDEKRKLLFNYLLPEEKGQYTLCEVKPVLKRGWKAPGGWKVSRAVPWFAKGGNGRYITVGDFRKGGGYVVADFQTGESYTTQVPYRNDGKPDFVFPSHSVNDNSISFFSWSQVVGRKIVSELDELNDSVEDGDAIDCKEESVKLAKIYDELISPPAPDSESGWEQ</sequence>
<protein>
    <recommendedName>
        <fullName evidence="5">F-box domain-containing protein</fullName>
    </recommendedName>
</protein>
<evidence type="ECO:0000313" key="4">
    <source>
        <dbReference type="Proteomes" id="UP000256601"/>
    </source>
</evidence>
<reference evidence="1 3" key="1">
    <citation type="journal article" date="2016" name="PLoS ONE">
        <title>Sequence Assembly of Yarrowia lipolytica Strain W29/CLIB89 Shows Transposable Element Diversity.</title>
        <authorList>
            <person name="Magnan C."/>
            <person name="Yu J."/>
            <person name="Chang I."/>
            <person name="Jahn E."/>
            <person name="Kanomata Y."/>
            <person name="Wu J."/>
            <person name="Zeller M."/>
            <person name="Oakes M."/>
            <person name="Baldi P."/>
            <person name="Sandmeyer S."/>
        </authorList>
    </citation>
    <scope>NUCLEOTIDE SEQUENCE [LARGE SCALE GENOMIC DNA]</scope>
    <source>
        <strain evidence="1">CLIB89</strain>
        <strain evidence="3">CLIB89(W29)</strain>
    </source>
</reference>
<dbReference type="RefSeq" id="XP_500386.1">
    <property type="nucleotide sequence ID" value="XM_500386.1"/>
</dbReference>
<dbReference type="VEuPathDB" id="FungiDB:YALI0_B01430g"/>
<dbReference type="OrthoDB" id="4093224at2759"/>
<dbReference type="AlphaFoldDB" id="A0A1D8N619"/>
<evidence type="ECO:0000313" key="2">
    <source>
        <dbReference type="EMBL" id="RDW25910.1"/>
    </source>
</evidence>
<dbReference type="GeneID" id="2907576"/>
<evidence type="ECO:0000313" key="3">
    <source>
        <dbReference type="Proteomes" id="UP000182444"/>
    </source>
</evidence>
<evidence type="ECO:0008006" key="5">
    <source>
        <dbReference type="Google" id="ProtNLM"/>
    </source>
</evidence>
<dbReference type="Proteomes" id="UP000182444">
    <property type="component" value="Chromosome 1B"/>
</dbReference>
<evidence type="ECO:0000313" key="1">
    <source>
        <dbReference type="EMBL" id="AOW01076.1"/>
    </source>
</evidence>
<dbReference type="Proteomes" id="UP000256601">
    <property type="component" value="Unassembled WGS sequence"/>
</dbReference>
<gene>
    <name evidence="2" type="ORF">B0I71DRAFT_131758</name>
    <name evidence="1" type="ORF">YALI1_B02430g</name>
</gene>
<dbReference type="EMBL" id="KZ857335">
    <property type="protein sequence ID" value="RDW25910.1"/>
    <property type="molecule type" value="Genomic_DNA"/>
</dbReference>
<accession>A0A1D8N619</accession>
<name>A0A1D8N619_YARLL</name>
<reference evidence="2 4" key="2">
    <citation type="submission" date="2018-07" db="EMBL/GenBank/DDBJ databases">
        <title>Draft Genome Assemblies for Five Robust Yarrowia lipolytica Strains Exhibiting High Lipid Production and Pentose Sugar Utilization and Sugar Alcohol Secretion from Undetoxified Lignocellulosic Biomass Hydrolysates.</title>
        <authorList>
            <consortium name="DOE Joint Genome Institute"/>
            <person name="Walker C."/>
            <person name="Ryu S."/>
            <person name="Na H."/>
            <person name="Zane M."/>
            <person name="LaButti K."/>
            <person name="Lipzen A."/>
            <person name="Haridas S."/>
            <person name="Barry K."/>
            <person name="Grigoriev I.V."/>
            <person name="Quarterman J."/>
            <person name="Slininger P."/>
            <person name="Dien B."/>
            <person name="Trinh C.T."/>
        </authorList>
    </citation>
    <scope>NUCLEOTIDE SEQUENCE [LARGE SCALE GENOMIC DNA]</scope>
    <source>
        <strain evidence="2 4">YB392</strain>
    </source>
</reference>
<dbReference type="VEuPathDB" id="FungiDB:YALI1_B02430g"/>
<organism evidence="1 3">
    <name type="scientific">Yarrowia lipolytica</name>
    <name type="common">Candida lipolytica</name>
    <dbReference type="NCBI Taxonomy" id="4952"/>
    <lineage>
        <taxon>Eukaryota</taxon>
        <taxon>Fungi</taxon>
        <taxon>Dikarya</taxon>
        <taxon>Ascomycota</taxon>
        <taxon>Saccharomycotina</taxon>
        <taxon>Dipodascomycetes</taxon>
        <taxon>Dipodascales</taxon>
        <taxon>Dipodascales incertae sedis</taxon>
        <taxon>Yarrowia</taxon>
    </lineage>
</organism>